<evidence type="ECO:0000313" key="3">
    <source>
        <dbReference type="Proteomes" id="UP000249185"/>
    </source>
</evidence>
<sequence length="231" mass="24773">MRLLVCVLSLFIAAPGLAVAQNSPVVVEFFTSQGCVSCPPADELFAGLAEEEGVIALGLHVTYWDYIGWPDTFGRRFNDKRQKAYSRVMRQRTLFTPQMIIQGEDMLIGRDGATIADRIKAHRAEVAPVSLSVERLGEALRINVAPVEGPVGEADIHLVTYMPTAEVAIGGGANLGKTVRYTNIVTGWSTVGEWDGTGEVELDLDAVPEGPIAVLVQTDGLGPILNAAVVE</sequence>
<dbReference type="Pfam" id="PF06764">
    <property type="entry name" value="DUF1223"/>
    <property type="match status" value="1"/>
</dbReference>
<gene>
    <name evidence="2" type="ORF">DI556_07215</name>
</gene>
<name>A0A2W5QFV1_RHOSU</name>
<feature type="chain" id="PRO_5016176208" evidence="1">
    <location>
        <begin position="21"/>
        <end position="231"/>
    </location>
</feature>
<dbReference type="PANTHER" id="PTHR36057">
    <property type="match status" value="1"/>
</dbReference>
<dbReference type="AlphaFoldDB" id="A0A2W5QFV1"/>
<accession>A0A2W5QFV1</accession>
<reference evidence="2 3" key="1">
    <citation type="submission" date="2017-08" db="EMBL/GenBank/DDBJ databases">
        <title>Infants hospitalized years apart are colonized by the same room-sourced microbial strains.</title>
        <authorList>
            <person name="Brooks B."/>
            <person name="Olm M.R."/>
            <person name="Firek B.A."/>
            <person name="Baker R."/>
            <person name="Thomas B.C."/>
            <person name="Morowitz M.J."/>
            <person name="Banfield J.F."/>
        </authorList>
    </citation>
    <scope>NUCLEOTIDE SEQUENCE [LARGE SCALE GENOMIC DNA]</scope>
    <source>
        <strain evidence="2">S2_005_002_R2_34</strain>
    </source>
</reference>
<dbReference type="InterPro" id="IPR010634">
    <property type="entry name" value="DUF1223"/>
</dbReference>
<dbReference type="PANTHER" id="PTHR36057:SF1">
    <property type="entry name" value="LIPOPROTEIN LIPID ATTACHMENT SITE-LIKE PROTEIN, PUTATIVE (DUF1223)-RELATED"/>
    <property type="match status" value="1"/>
</dbReference>
<feature type="signal peptide" evidence="1">
    <location>
        <begin position="1"/>
        <end position="20"/>
    </location>
</feature>
<evidence type="ECO:0000256" key="1">
    <source>
        <dbReference type="SAM" id="SignalP"/>
    </source>
</evidence>
<keyword evidence="1" id="KW-0732">Signal</keyword>
<dbReference type="InterPro" id="IPR036249">
    <property type="entry name" value="Thioredoxin-like_sf"/>
</dbReference>
<comment type="caution">
    <text evidence="2">The sequence shown here is derived from an EMBL/GenBank/DDBJ whole genome shotgun (WGS) entry which is preliminary data.</text>
</comment>
<evidence type="ECO:0000313" key="2">
    <source>
        <dbReference type="EMBL" id="PZQ50340.1"/>
    </source>
</evidence>
<organism evidence="2 3">
    <name type="scientific">Rhodovulum sulfidophilum</name>
    <name type="common">Rhodobacter sulfidophilus</name>
    <dbReference type="NCBI Taxonomy" id="35806"/>
    <lineage>
        <taxon>Bacteria</taxon>
        <taxon>Pseudomonadati</taxon>
        <taxon>Pseudomonadota</taxon>
        <taxon>Alphaproteobacteria</taxon>
        <taxon>Rhodobacterales</taxon>
        <taxon>Paracoccaceae</taxon>
        <taxon>Rhodovulum</taxon>
    </lineage>
</organism>
<dbReference type="Proteomes" id="UP000249185">
    <property type="component" value="Unassembled WGS sequence"/>
</dbReference>
<protein>
    <submittedName>
        <fullName evidence="2">DUF1223 domain-containing protein</fullName>
    </submittedName>
</protein>
<proteinExistence type="predicted"/>
<dbReference type="SUPFAM" id="SSF52833">
    <property type="entry name" value="Thioredoxin-like"/>
    <property type="match status" value="1"/>
</dbReference>
<dbReference type="EMBL" id="QFPW01000004">
    <property type="protein sequence ID" value="PZQ50340.1"/>
    <property type="molecule type" value="Genomic_DNA"/>
</dbReference>